<keyword evidence="1" id="KW-0812">Transmembrane</keyword>
<comment type="caution">
    <text evidence="2">The sequence shown here is derived from an EMBL/GenBank/DDBJ whole genome shotgun (WGS) entry which is preliminary data.</text>
</comment>
<proteinExistence type="predicted"/>
<protein>
    <submittedName>
        <fullName evidence="2">Uncharacterized protein</fullName>
    </submittedName>
</protein>
<reference evidence="2 3" key="1">
    <citation type="submission" date="2024-02" db="EMBL/GenBank/DDBJ databases">
        <title>Bacteria isolated from the canopy kelp, Nereocystis luetkeana.</title>
        <authorList>
            <person name="Pfister C.A."/>
            <person name="Younker I.T."/>
            <person name="Light S.H."/>
        </authorList>
    </citation>
    <scope>NUCLEOTIDE SEQUENCE [LARGE SCALE GENOMIC DNA]</scope>
    <source>
        <strain evidence="2 3">TI.1.05</strain>
    </source>
</reference>
<keyword evidence="1" id="KW-1133">Transmembrane helix</keyword>
<keyword evidence="1" id="KW-0472">Membrane</keyword>
<accession>A0ABU9GR30</accession>
<evidence type="ECO:0000313" key="2">
    <source>
        <dbReference type="EMBL" id="MEL0629762.1"/>
    </source>
</evidence>
<keyword evidence="3" id="KW-1185">Reference proteome</keyword>
<evidence type="ECO:0000313" key="3">
    <source>
        <dbReference type="Proteomes" id="UP001369082"/>
    </source>
</evidence>
<name>A0ABU9GR30_9GAMM</name>
<feature type="transmembrane region" description="Helical" evidence="1">
    <location>
        <begin position="6"/>
        <end position="25"/>
    </location>
</feature>
<sequence>MFPLIMMIMGFALGIYNLCQGFGYLKIRNADKMEPEILAKKKNMLKYGSIPMFGIGIIYALELTGVWSSSSNF</sequence>
<organism evidence="2 3">
    <name type="scientific">Psychromonas aquatilis</name>
    <dbReference type="NCBI Taxonomy" id="2005072"/>
    <lineage>
        <taxon>Bacteria</taxon>
        <taxon>Pseudomonadati</taxon>
        <taxon>Pseudomonadota</taxon>
        <taxon>Gammaproteobacteria</taxon>
        <taxon>Alteromonadales</taxon>
        <taxon>Psychromonadaceae</taxon>
        <taxon>Psychromonas</taxon>
    </lineage>
</organism>
<feature type="transmembrane region" description="Helical" evidence="1">
    <location>
        <begin position="45"/>
        <end position="67"/>
    </location>
</feature>
<dbReference type="RefSeq" id="WP_341597895.1">
    <property type="nucleotide sequence ID" value="NZ_JBAKAZ010000030.1"/>
</dbReference>
<dbReference type="Proteomes" id="UP001369082">
    <property type="component" value="Unassembled WGS sequence"/>
</dbReference>
<evidence type="ECO:0000256" key="1">
    <source>
        <dbReference type="SAM" id="Phobius"/>
    </source>
</evidence>
<dbReference type="EMBL" id="JBAKAZ010000030">
    <property type="protein sequence ID" value="MEL0629762.1"/>
    <property type="molecule type" value="Genomic_DNA"/>
</dbReference>
<gene>
    <name evidence="2" type="ORF">V6256_09085</name>
</gene>